<evidence type="ECO:0000313" key="2">
    <source>
        <dbReference type="EMBL" id="MCL1123432.1"/>
    </source>
</evidence>
<sequence>MKRFLITCARAPVSLELARNLNRHGHQVFMTDSLRFPLAKNSRSLTKFLITPSPRGNIDVYQAALLDIIAEHKIDYLLPMCEESFYISAIKASLAEYCEVLCPDFNLMRQLHSKYDILSLCDDTGITLPQTELLDFTHPITQTSLSNSIVKREFCRFGTDVLLSPTPDSVQKLHSNAAGRILKQEKIIGTEYCTYAIAVKGKVFAQAIYQPTHRLKVAAGIYFKPIKNKRVSDFIHAFCQKHEYTGHLGFDIIETADNIYIIECNPRATSGLHLLESANLADAFLGLKPQHPTSLNQAKMISVMMLIAGLPFAIHQRKINTWYQDYKQAKDVMICSQDYGFSWFQFISLAELIHIAIKDKISVREAATQDFEWDGETIK</sequence>
<reference evidence="2 3" key="1">
    <citation type="submission" date="2022-01" db="EMBL/GenBank/DDBJ databases">
        <title>Whole genome-based taxonomy of the Shewanellaceae.</title>
        <authorList>
            <person name="Martin-Rodriguez A.J."/>
        </authorList>
    </citation>
    <scope>NUCLEOTIDE SEQUENCE [LARGE SCALE GENOMIC DNA]</scope>
    <source>
        <strain evidence="2 3">DSM 17177</strain>
    </source>
</reference>
<keyword evidence="3" id="KW-1185">Reference proteome</keyword>
<dbReference type="RefSeq" id="WP_248938720.1">
    <property type="nucleotide sequence ID" value="NZ_JAKIKS010000006.1"/>
</dbReference>
<dbReference type="SUPFAM" id="SSF56059">
    <property type="entry name" value="Glutathione synthetase ATP-binding domain-like"/>
    <property type="match status" value="1"/>
</dbReference>
<dbReference type="Gene3D" id="3.30.470.20">
    <property type="entry name" value="ATP-grasp fold, B domain"/>
    <property type="match status" value="1"/>
</dbReference>
<dbReference type="EMBL" id="JAKIKS010000006">
    <property type="protein sequence ID" value="MCL1123432.1"/>
    <property type="molecule type" value="Genomic_DNA"/>
</dbReference>
<dbReference type="PROSITE" id="PS00867">
    <property type="entry name" value="CPSASE_2"/>
    <property type="match status" value="1"/>
</dbReference>
<name>A0ABT0L7S5_9GAMM</name>
<dbReference type="Gene3D" id="3.40.50.20">
    <property type="match status" value="1"/>
</dbReference>
<accession>A0ABT0L7S5</accession>
<comment type="caution">
    <text evidence="2">The sequence shown here is derived from an EMBL/GenBank/DDBJ whole genome shotgun (WGS) entry which is preliminary data.</text>
</comment>
<protein>
    <recommendedName>
        <fullName evidence="1">Carbamoyl phosphate synthase ATP-binding domain-containing protein</fullName>
    </recommendedName>
</protein>
<feature type="domain" description="Carbamoyl phosphate synthase ATP-binding" evidence="1">
    <location>
        <begin position="261"/>
        <end position="268"/>
    </location>
</feature>
<dbReference type="Proteomes" id="UP001203423">
    <property type="component" value="Unassembled WGS sequence"/>
</dbReference>
<gene>
    <name evidence="2" type="ORF">L2764_02780</name>
</gene>
<evidence type="ECO:0000259" key="1">
    <source>
        <dbReference type="PROSITE" id="PS00867"/>
    </source>
</evidence>
<organism evidence="2 3">
    <name type="scientific">Shewanella surugensis</name>
    <dbReference type="NCBI Taxonomy" id="212020"/>
    <lineage>
        <taxon>Bacteria</taxon>
        <taxon>Pseudomonadati</taxon>
        <taxon>Pseudomonadota</taxon>
        <taxon>Gammaproteobacteria</taxon>
        <taxon>Alteromonadales</taxon>
        <taxon>Shewanellaceae</taxon>
        <taxon>Shewanella</taxon>
    </lineage>
</organism>
<dbReference type="InterPro" id="IPR005479">
    <property type="entry name" value="CPAse_ATP-bd"/>
</dbReference>
<evidence type="ECO:0000313" key="3">
    <source>
        <dbReference type="Proteomes" id="UP001203423"/>
    </source>
</evidence>
<proteinExistence type="predicted"/>